<evidence type="ECO:0000313" key="2">
    <source>
        <dbReference type="Proteomes" id="UP000681794"/>
    </source>
</evidence>
<protein>
    <submittedName>
        <fullName evidence="1">ATP-dependent DNA ligase</fullName>
        <ecNumber evidence="1">6.5.1.1</ecNumber>
    </submittedName>
</protein>
<keyword evidence="2" id="KW-1185">Reference proteome</keyword>
<organism evidence="1 2">
    <name type="scientific">Curtobacterium aetherium</name>
    <dbReference type="NCBI Taxonomy" id="2841594"/>
    <lineage>
        <taxon>Bacteria</taxon>
        <taxon>Bacillati</taxon>
        <taxon>Actinomycetota</taxon>
        <taxon>Actinomycetes</taxon>
        <taxon>Micrococcales</taxon>
        <taxon>Microbacteriaceae</taxon>
        <taxon>Curtobacterium</taxon>
    </lineage>
</organism>
<gene>
    <name evidence="1" type="ORF">KM842_11720</name>
</gene>
<proteinExistence type="predicted"/>
<dbReference type="EC" id="6.5.1.1" evidence="1"/>
<keyword evidence="1" id="KW-0436">Ligase</keyword>
<evidence type="ECO:0000313" key="1">
    <source>
        <dbReference type="EMBL" id="QWS32921.1"/>
    </source>
</evidence>
<name>A0ACD1E240_9MICO</name>
<accession>A0ACD1E240</accession>
<sequence length="848" mass="93378">MAKKTTVQVGDRRLALTNLDKVLYPETGTTKGRVIEYYERIAPWMIPHVTGRPMTRKRWANGVDGAVFFEKNLPDSAPDWIRHHTIHHEHHDVEYPVVDEMPTLVWTAQQAALELHVPQWRFGPRGGHQDPDRLVLDLDPGEGVGLPECVEVAVAAREVLQGMGLEPYPVTSGSKGIHLYAALDGRATAQQVSEVAHELAKALEQDMPDLVLSSMSRAERAGKVFVDWSQNNGNKTTIAPYSLRGRPHPTVAAPRTWRELTEPGLAHLTLDEVLERMPDTNDLLHPVAAASLGVGRADAGHWDGARTEEVTERERAERQEMQDRLSTYRAKRDATRTPEPVPQASPTVRTDGTPTFVIQEHHATRDHYDFRLEHDGVLVSWALPKGEPTDPGANHLAVQTEDHPLEYGGFEGIIPAGEYGGGTVTIWDDGTYELEKWREGEEVIVTLHGRTNGVRRLALLHTRGRGRSGGEANWLIHRTKDQPTASDSGADERPTAGRGFGRSSGRADASARIDRAASAATAPDERRTMQASLRTGEPALDPEHWAFEMKWDGVRALATVRDGTVRLRSRNGNDLTDQYPELQELAERAGVDGVFDGEVVALDARGRPSFQLLQDRMGLTKPREVAAARRETPVHLFLFDVLEADGHELTRLGYTARREALATVVDPGGAIEVPPESTGDLAAAVEASRERGLEGVVAKKRSSRYVEGRRSESWLKLKHHATQEVVVGGWKPGAGRREGGIGSLLLGIPGDEGLEYVGKVGTGFTDRDLDAIADVLGAIGRDDSPFVDVPRADARDVHWVAPERVAEVEFAEWTGDGRLRQPSWRGWRSDKAPDDVVLERAEDGDDPS</sequence>
<reference evidence="1" key="1">
    <citation type="submission" date="2021-06" db="EMBL/GenBank/DDBJ databases">
        <authorList>
            <person name="Ellington A.J."/>
            <person name="Bryan N.C."/>
            <person name="Christner B.C."/>
            <person name="Reisch C.R."/>
        </authorList>
    </citation>
    <scope>NUCLEOTIDE SEQUENCE</scope>
    <source>
        <strain evidence="1">L6-1</strain>
    </source>
</reference>
<dbReference type="EMBL" id="CP076544">
    <property type="protein sequence ID" value="QWS32921.1"/>
    <property type="molecule type" value="Genomic_DNA"/>
</dbReference>
<dbReference type="Proteomes" id="UP000681794">
    <property type="component" value="Chromosome"/>
</dbReference>